<dbReference type="OrthoDB" id="9865817at2"/>
<reference evidence="2 5" key="2">
    <citation type="submission" date="2020-02" db="EMBL/GenBank/DDBJ databases">
        <authorList>
            <person name="Kociolek L.K."/>
            <person name="Ozer E.A."/>
        </authorList>
    </citation>
    <scope>NUCLEOTIDE SEQUENCE [LARGE SCALE GENOMIC DNA]</scope>
    <source>
        <strain evidence="2 5">ATCC 14501</strain>
    </source>
</reference>
<dbReference type="GeneID" id="61926391"/>
<reference evidence="3 4" key="1">
    <citation type="submission" date="2018-08" db="EMBL/GenBank/DDBJ databases">
        <title>A genome reference for cultivated species of the human gut microbiota.</title>
        <authorList>
            <person name="Zou Y."/>
            <person name="Xue W."/>
            <person name="Luo G."/>
        </authorList>
    </citation>
    <scope>NUCLEOTIDE SEQUENCE [LARGE SCALE GENOMIC DNA]</scope>
    <source>
        <strain evidence="3 4">OF01-2LB</strain>
    </source>
</reference>
<sequence length="142" mass="16372">MINMNRDKKAQNLSLIKVIGIPASLVYGMLVFGNLYIAITSSKLANKAIISGISYLGSLVFILGFTYIVEYIKRNIPNWLLWLREKLKKHQRIPLCLEKIDYLYEVYFDEVLFFGDLFNIVLCGVLSWKFSNCLRTILAVLL</sequence>
<name>A0A3E2VEG3_CLOIN</name>
<keyword evidence="1" id="KW-1133">Transmembrane helix</keyword>
<dbReference type="Proteomes" id="UP000260025">
    <property type="component" value="Unassembled WGS sequence"/>
</dbReference>
<accession>A0A3E2VEG3</accession>
<dbReference type="EMBL" id="CP048838">
    <property type="protein sequence ID" value="QJA03229.1"/>
    <property type="molecule type" value="Genomic_DNA"/>
</dbReference>
<feature type="transmembrane region" description="Helical" evidence="1">
    <location>
        <begin position="49"/>
        <end position="69"/>
    </location>
</feature>
<protein>
    <submittedName>
        <fullName evidence="3">Uncharacterized protein</fullName>
    </submittedName>
</protein>
<dbReference type="RefSeq" id="WP_002610768.1">
    <property type="nucleotide sequence ID" value="NZ_BAAACC010000024.1"/>
</dbReference>
<dbReference type="AlphaFoldDB" id="A0A3E2VEG3"/>
<feature type="transmembrane region" description="Helical" evidence="1">
    <location>
        <begin position="12"/>
        <end position="37"/>
    </location>
</feature>
<organism evidence="3 4">
    <name type="scientific">Clostridium innocuum</name>
    <dbReference type="NCBI Taxonomy" id="1522"/>
    <lineage>
        <taxon>Bacteria</taxon>
        <taxon>Bacillati</taxon>
        <taxon>Bacillota</taxon>
        <taxon>Clostridia</taxon>
        <taxon>Eubacteriales</taxon>
        <taxon>Clostridiaceae</taxon>
        <taxon>Clostridium</taxon>
    </lineage>
</organism>
<evidence type="ECO:0000313" key="2">
    <source>
        <dbReference type="EMBL" id="QJA03229.1"/>
    </source>
</evidence>
<evidence type="ECO:0000313" key="4">
    <source>
        <dbReference type="Proteomes" id="UP000260025"/>
    </source>
</evidence>
<keyword evidence="1" id="KW-0472">Membrane</keyword>
<keyword evidence="1" id="KW-0812">Transmembrane</keyword>
<dbReference type="EMBL" id="QVEV01000062">
    <property type="protein sequence ID" value="RGC09018.1"/>
    <property type="molecule type" value="Genomic_DNA"/>
</dbReference>
<dbReference type="Proteomes" id="UP000503330">
    <property type="component" value="Chromosome"/>
</dbReference>
<proteinExistence type="predicted"/>
<evidence type="ECO:0000313" key="5">
    <source>
        <dbReference type="Proteomes" id="UP000503330"/>
    </source>
</evidence>
<evidence type="ECO:0000256" key="1">
    <source>
        <dbReference type="SAM" id="Phobius"/>
    </source>
</evidence>
<evidence type="ECO:0000313" key="3">
    <source>
        <dbReference type="EMBL" id="RGC09018.1"/>
    </source>
</evidence>
<gene>
    <name evidence="3" type="ORF">DXA38_21375</name>
    <name evidence="2" type="ORF">G4D54_12600</name>
</gene>